<organism evidence="1 2">
    <name type="scientific">Amycolatopsis vancoresmycina DSM 44592</name>
    <dbReference type="NCBI Taxonomy" id="1292037"/>
    <lineage>
        <taxon>Bacteria</taxon>
        <taxon>Bacillati</taxon>
        <taxon>Actinomycetota</taxon>
        <taxon>Actinomycetes</taxon>
        <taxon>Pseudonocardiales</taxon>
        <taxon>Pseudonocardiaceae</taxon>
        <taxon>Amycolatopsis</taxon>
    </lineage>
</organism>
<dbReference type="AlphaFoldDB" id="R1I317"/>
<comment type="caution">
    <text evidence="1">The sequence shown here is derived from an EMBL/GenBank/DDBJ whole genome shotgun (WGS) entry which is preliminary data.</text>
</comment>
<reference evidence="1 2" key="1">
    <citation type="submission" date="2013-02" db="EMBL/GenBank/DDBJ databases">
        <title>Draft genome sequence of Amycolatopsis vancoresmycina strain DSM 44592T.</title>
        <authorList>
            <person name="Kumar S."/>
            <person name="Kaur N."/>
            <person name="Kaur C."/>
            <person name="Raghava G.P.S."/>
            <person name="Mayilraj S."/>
        </authorList>
    </citation>
    <scope>NUCLEOTIDE SEQUENCE [LARGE SCALE GENOMIC DNA]</scope>
    <source>
        <strain evidence="1 2">DSM 44592</strain>
    </source>
</reference>
<sequence>MNADAAGANSSCIASTNTVVGVVPDATDSCTIAYRVVGVPVSVSRCHAPVVDDVDDASGAPVGKLYSDAVTVCEAGTNTYRLNVHTCPGTVAGSATAATSPPAL</sequence>
<dbReference type="EMBL" id="AOUO01000254">
    <property type="protein sequence ID" value="EOD66911.1"/>
    <property type="molecule type" value="Genomic_DNA"/>
</dbReference>
<evidence type="ECO:0000313" key="2">
    <source>
        <dbReference type="Proteomes" id="UP000014139"/>
    </source>
</evidence>
<gene>
    <name evidence="1" type="ORF">H480_19348</name>
</gene>
<keyword evidence="2" id="KW-1185">Reference proteome</keyword>
<evidence type="ECO:0000313" key="1">
    <source>
        <dbReference type="EMBL" id="EOD66911.1"/>
    </source>
</evidence>
<protein>
    <submittedName>
        <fullName evidence="1">Uncharacterized protein</fullName>
    </submittedName>
</protein>
<dbReference type="Proteomes" id="UP000014139">
    <property type="component" value="Unassembled WGS sequence"/>
</dbReference>
<accession>R1I317</accession>
<name>R1I317_9PSEU</name>
<proteinExistence type="predicted"/>